<dbReference type="Gene3D" id="3.40.50.300">
    <property type="entry name" value="P-loop containing nucleotide triphosphate hydrolases"/>
    <property type="match status" value="1"/>
</dbReference>
<feature type="domain" description="Rad50/SbcC-type AAA" evidence="1">
    <location>
        <begin position="222"/>
        <end position="412"/>
    </location>
</feature>
<dbReference type="STRING" id="1231339.Abci_059_024"/>
<proteinExistence type="predicted"/>
<evidence type="ECO:0000313" key="3">
    <source>
        <dbReference type="EMBL" id="GEL59941.1"/>
    </source>
</evidence>
<gene>
    <name evidence="2" type="ORF">Abci_059_024</name>
    <name evidence="3" type="ORF">ACI01nite_25430</name>
</gene>
<reference evidence="2 4" key="1">
    <citation type="submission" date="2012-11" db="EMBL/GenBank/DDBJ databases">
        <title>Whole genome sequence of Acetobacter cibinongensis 4H-1.</title>
        <authorList>
            <person name="Azuma Y."/>
            <person name="Higashiura N."/>
            <person name="Hirakawa H."/>
            <person name="Matsushita K."/>
        </authorList>
    </citation>
    <scope>NUCLEOTIDE SEQUENCE [LARGE SCALE GENOMIC DNA]</scope>
    <source>
        <strain evidence="2 4">4H-1</strain>
    </source>
</reference>
<dbReference type="SUPFAM" id="SSF52540">
    <property type="entry name" value="P-loop containing nucleoside triphosphate hydrolases"/>
    <property type="match status" value="1"/>
</dbReference>
<dbReference type="Proteomes" id="UP000321891">
    <property type="component" value="Unassembled WGS sequence"/>
</dbReference>
<dbReference type="EMBL" id="BAMV01000057">
    <property type="protein sequence ID" value="GAN61712.1"/>
    <property type="molecule type" value="Genomic_DNA"/>
</dbReference>
<dbReference type="GO" id="GO:0006302">
    <property type="term" value="P:double-strand break repair"/>
    <property type="evidence" value="ECO:0007669"/>
    <property type="project" value="InterPro"/>
</dbReference>
<evidence type="ECO:0000313" key="5">
    <source>
        <dbReference type="Proteomes" id="UP000321891"/>
    </source>
</evidence>
<protein>
    <recommendedName>
        <fullName evidence="1">Rad50/SbcC-type AAA domain-containing protein</fullName>
    </recommendedName>
</protein>
<dbReference type="Pfam" id="PF13476">
    <property type="entry name" value="AAA_23"/>
    <property type="match status" value="1"/>
</dbReference>
<keyword evidence="5" id="KW-1185">Reference proteome</keyword>
<dbReference type="Proteomes" id="UP000032671">
    <property type="component" value="Unassembled WGS sequence"/>
</dbReference>
<reference evidence="3 5" key="2">
    <citation type="submission" date="2019-07" db="EMBL/GenBank/DDBJ databases">
        <title>Whole genome shotgun sequence of Acetobacter cibinongensis NBRC 16605.</title>
        <authorList>
            <person name="Hosoyama A."/>
            <person name="Uohara A."/>
            <person name="Ohji S."/>
            <person name="Ichikawa N."/>
        </authorList>
    </citation>
    <scope>NUCLEOTIDE SEQUENCE [LARGE SCALE GENOMIC DNA]</scope>
    <source>
        <strain evidence="3 5">NBRC 16605</strain>
    </source>
</reference>
<organism evidence="2 4">
    <name type="scientific">Acetobacter cibinongensis</name>
    <dbReference type="NCBI Taxonomy" id="146475"/>
    <lineage>
        <taxon>Bacteria</taxon>
        <taxon>Pseudomonadati</taxon>
        <taxon>Pseudomonadota</taxon>
        <taxon>Alphaproteobacteria</taxon>
        <taxon>Acetobacterales</taxon>
        <taxon>Acetobacteraceae</taxon>
        <taxon>Acetobacter</taxon>
    </lineage>
</organism>
<accession>A0A0D6N6P7</accession>
<sequence length="461" mass="52051">MAEYVAEEASAYENIMVFRGIEVTCQDNVQCIVLFDPSSHKRILSKFMGMLTGIMEAGEHEANAPPTQPCRMNLTELFEAVQSEPLIREHCILLPHFSHLEAHKSANSQGHHLRFAELACDGVYVEVPYDELDITTRNKIWGYVPAWGKRRRAIIATGDNKTETWDRLGQYNCWLKLGEHSLEALRQAMLADEARISFEEPQIPSERITQLTICSTLTGNEELSLTFNAGFNALIGGRGSGKSSFIEYLRFGLARTAADLRLLDGASPRERDEKLIDDTLQDGGFVTITLERDGVPETWRRTYADRDRITISDRKHNETTLSLDDARRRFPARAFEQKGLSSTMNDPAKAADQITGIAAAEELDLRREVDESIVKSKRAITTALQQAAAYWQLLREEKRMSTLVTDLKERLAANTERLQADGISDAAMKILEKAPEYSRASSYIRSIQVSKETIQKKIKRH</sequence>
<evidence type="ECO:0000313" key="4">
    <source>
        <dbReference type="Proteomes" id="UP000032671"/>
    </source>
</evidence>
<name>A0A0D6N6P7_9PROT</name>
<dbReference type="GO" id="GO:0016887">
    <property type="term" value="F:ATP hydrolysis activity"/>
    <property type="evidence" value="ECO:0007669"/>
    <property type="project" value="InterPro"/>
</dbReference>
<accession>A0A6N3SRC7</accession>
<dbReference type="InterPro" id="IPR027417">
    <property type="entry name" value="P-loop_NTPase"/>
</dbReference>
<dbReference type="EMBL" id="BJVU01000017">
    <property type="protein sequence ID" value="GEL59941.1"/>
    <property type="molecule type" value="Genomic_DNA"/>
</dbReference>
<evidence type="ECO:0000313" key="2">
    <source>
        <dbReference type="EMBL" id="GAN61712.1"/>
    </source>
</evidence>
<dbReference type="InterPro" id="IPR038729">
    <property type="entry name" value="Rad50/SbcC_AAA"/>
</dbReference>
<evidence type="ECO:0000259" key="1">
    <source>
        <dbReference type="Pfam" id="PF13476"/>
    </source>
</evidence>
<dbReference type="AlphaFoldDB" id="A0A0D6N6P7"/>
<comment type="caution">
    <text evidence="2">The sequence shown here is derived from an EMBL/GenBank/DDBJ whole genome shotgun (WGS) entry which is preliminary data.</text>
</comment>